<feature type="chain" id="PRO_5026800460" evidence="2">
    <location>
        <begin position="26"/>
        <end position="347"/>
    </location>
</feature>
<proteinExistence type="predicted"/>
<gene>
    <name evidence="3" type="ORF">FYJ74_03775</name>
</gene>
<feature type="signal peptide" evidence="2">
    <location>
        <begin position="1"/>
        <end position="25"/>
    </location>
</feature>
<dbReference type="InterPro" id="IPR018389">
    <property type="entry name" value="DctP_fam"/>
</dbReference>
<dbReference type="InterPro" id="IPR038404">
    <property type="entry name" value="TRAP_DctP_sf"/>
</dbReference>
<dbReference type="RefSeq" id="WP_154528267.1">
    <property type="nucleotide sequence ID" value="NZ_VUNH01000003.1"/>
</dbReference>
<evidence type="ECO:0000256" key="2">
    <source>
        <dbReference type="SAM" id="SignalP"/>
    </source>
</evidence>
<dbReference type="Pfam" id="PF03480">
    <property type="entry name" value="DctP"/>
    <property type="match status" value="1"/>
</dbReference>
<keyword evidence="4" id="KW-1185">Reference proteome</keyword>
<evidence type="ECO:0000256" key="1">
    <source>
        <dbReference type="ARBA" id="ARBA00022729"/>
    </source>
</evidence>
<dbReference type="Proteomes" id="UP000473699">
    <property type="component" value="Unassembled WGS sequence"/>
</dbReference>
<accession>A0A6L5YA50</accession>
<sequence length="347" mass="38454">MKRSVIGKVALACALALGLNGAAGAARVVKMSHIGPANVENNVVHYFVKEFASRVAECTQGNITFELYPDEQLGSEEQRMELMMKDGLNQPVADVSSFAAMGTVLPELYPSSVPFMFNSYEAAHVFFDESEYWANLKKLFRERTGCVLIEAVEEGGFLAFTNSKREIRSPADFPGLKFRGMDEGQVAIFKAFGASGTPIPWGELYMALKTGVVDGQMNPAFYVLLGSLTEVQKYMTLANIQYSDQFLVMNGDLFDSFSDEERAVILEAAKEANRLTRARIEAEDSQQVEKCRRLGMQVYAPTPAEMEQFRNVGQPAYIEWLKSKVPAEWLEAALRDAKAANEKASAK</sequence>
<comment type="caution">
    <text evidence="3">The sequence shown here is derived from an EMBL/GenBank/DDBJ whole genome shotgun (WGS) entry which is preliminary data.</text>
</comment>
<dbReference type="GO" id="GO:0055085">
    <property type="term" value="P:transmembrane transport"/>
    <property type="evidence" value="ECO:0007669"/>
    <property type="project" value="InterPro"/>
</dbReference>
<dbReference type="PANTHER" id="PTHR33376:SF18">
    <property type="entry name" value="2,3-DIKETO-L-GULONATE-BINDING PERIPLASMIC PROTEIN YIAO"/>
    <property type="match status" value="1"/>
</dbReference>
<dbReference type="Gene3D" id="3.40.190.170">
    <property type="entry name" value="Bacterial extracellular solute-binding protein, family 7"/>
    <property type="match status" value="1"/>
</dbReference>
<dbReference type="AlphaFoldDB" id="A0A6L5YA50"/>
<name>A0A6L5YA50_9BACT</name>
<dbReference type="GO" id="GO:0030246">
    <property type="term" value="F:carbohydrate binding"/>
    <property type="evidence" value="ECO:0007669"/>
    <property type="project" value="TreeGrafter"/>
</dbReference>
<protein>
    <submittedName>
        <fullName evidence="3">TRAP transporter substrate-binding protein DctP</fullName>
    </submittedName>
</protein>
<dbReference type="CDD" id="cd13677">
    <property type="entry name" value="PBP2_TRAP_SBP_like_6"/>
    <property type="match status" value="1"/>
</dbReference>
<reference evidence="3 4" key="1">
    <citation type="submission" date="2019-08" db="EMBL/GenBank/DDBJ databases">
        <title>In-depth cultivation of the pig gut microbiome towards novel bacterial diversity and tailored functional studies.</title>
        <authorList>
            <person name="Wylensek D."/>
            <person name="Hitch T.C.A."/>
            <person name="Clavel T."/>
        </authorList>
    </citation>
    <scope>NUCLEOTIDE SEQUENCE [LARGE SCALE GENOMIC DNA]</scope>
    <source>
        <strain evidence="3 4">SM-530-WT-4B</strain>
    </source>
</reference>
<evidence type="ECO:0000313" key="4">
    <source>
        <dbReference type="Proteomes" id="UP000473699"/>
    </source>
</evidence>
<dbReference type="NCBIfam" id="NF037995">
    <property type="entry name" value="TRAP_S1"/>
    <property type="match status" value="1"/>
</dbReference>
<dbReference type="EMBL" id="VUNH01000003">
    <property type="protein sequence ID" value="MST55160.1"/>
    <property type="molecule type" value="Genomic_DNA"/>
</dbReference>
<dbReference type="PANTHER" id="PTHR33376">
    <property type="match status" value="1"/>
</dbReference>
<keyword evidence="1 2" id="KW-0732">Signal</keyword>
<organism evidence="3 4">
    <name type="scientific">Pyramidobacter porci</name>
    <dbReference type="NCBI Taxonomy" id="2605789"/>
    <lineage>
        <taxon>Bacteria</taxon>
        <taxon>Thermotogati</taxon>
        <taxon>Synergistota</taxon>
        <taxon>Synergistia</taxon>
        <taxon>Synergistales</taxon>
        <taxon>Dethiosulfovibrionaceae</taxon>
        <taxon>Pyramidobacter</taxon>
    </lineage>
</organism>
<evidence type="ECO:0000313" key="3">
    <source>
        <dbReference type="EMBL" id="MST55160.1"/>
    </source>
</evidence>